<reference evidence="1" key="1">
    <citation type="submission" date="2021-02" db="EMBL/GenBank/DDBJ databases">
        <authorList>
            <person name="Dougan E. K."/>
            <person name="Rhodes N."/>
            <person name="Thang M."/>
            <person name="Chan C."/>
        </authorList>
    </citation>
    <scope>NUCLEOTIDE SEQUENCE</scope>
</reference>
<organism evidence="1 2">
    <name type="scientific">Symbiodinium pilosum</name>
    <name type="common">Dinoflagellate</name>
    <dbReference type="NCBI Taxonomy" id="2952"/>
    <lineage>
        <taxon>Eukaryota</taxon>
        <taxon>Sar</taxon>
        <taxon>Alveolata</taxon>
        <taxon>Dinophyceae</taxon>
        <taxon>Suessiales</taxon>
        <taxon>Symbiodiniaceae</taxon>
        <taxon>Symbiodinium</taxon>
    </lineage>
</organism>
<proteinExistence type="predicted"/>
<comment type="caution">
    <text evidence="1">The sequence shown here is derived from an EMBL/GenBank/DDBJ whole genome shotgun (WGS) entry which is preliminary data.</text>
</comment>
<dbReference type="Proteomes" id="UP000649617">
    <property type="component" value="Unassembled WGS sequence"/>
</dbReference>
<dbReference type="AlphaFoldDB" id="A0A812J9V1"/>
<protein>
    <submittedName>
        <fullName evidence="1">Uncharacterized protein</fullName>
    </submittedName>
</protein>
<evidence type="ECO:0000313" key="1">
    <source>
        <dbReference type="EMBL" id="CAE7198979.1"/>
    </source>
</evidence>
<dbReference type="OrthoDB" id="10441939at2759"/>
<name>A0A812J9V1_SYMPI</name>
<dbReference type="EMBL" id="CAJNIZ010001769">
    <property type="protein sequence ID" value="CAE7198979.1"/>
    <property type="molecule type" value="Genomic_DNA"/>
</dbReference>
<accession>A0A812J9V1</accession>
<keyword evidence="2" id="KW-1185">Reference proteome</keyword>
<gene>
    <name evidence="1" type="ORF">SPIL2461_LOCUS1735</name>
</gene>
<sequence length="82" mass="8682">MQDVALGELLRAYQTVSLTTNVPIVSLGVDFDASKKADTAVQMAEIRQQALMGAGKRRSIFFGIGTNKTIADPNKKGKAGNG</sequence>
<evidence type="ECO:0000313" key="2">
    <source>
        <dbReference type="Proteomes" id="UP000649617"/>
    </source>
</evidence>